<evidence type="ECO:0000313" key="4">
    <source>
        <dbReference type="Proteomes" id="UP000242770"/>
    </source>
</evidence>
<protein>
    <submittedName>
        <fullName evidence="3">Uncharacterized protein</fullName>
    </submittedName>
</protein>
<accession>A0A0F7S633</accession>
<keyword evidence="4" id="KW-1185">Reference proteome</keyword>
<proteinExistence type="predicted"/>
<dbReference type="EMBL" id="CCFA01000370">
    <property type="protein sequence ID" value="CDW95379.1"/>
    <property type="molecule type" value="Genomic_DNA"/>
</dbReference>
<dbReference type="AlphaFoldDB" id="A0A0F7S633"/>
<reference evidence="4" key="1">
    <citation type="submission" date="2014-06" db="EMBL/GenBank/DDBJ databases">
        <authorList>
            <person name="Berkman P.J."/>
        </authorList>
    </citation>
    <scope>NUCLEOTIDE SEQUENCE [LARGE SCALE GENOMIC DNA]</scope>
</reference>
<evidence type="ECO:0000313" key="2">
    <source>
        <dbReference type="EMBL" id="CDR88194.1"/>
    </source>
</evidence>
<dbReference type="EMBL" id="LK056674">
    <property type="protein sequence ID" value="CDR88194.1"/>
    <property type="molecule type" value="Genomic_DNA"/>
</dbReference>
<feature type="region of interest" description="Disordered" evidence="1">
    <location>
        <begin position="142"/>
        <end position="179"/>
    </location>
</feature>
<reference evidence="3" key="3">
    <citation type="submission" date="2014-06" db="EMBL/GenBank/DDBJ databases">
        <authorList>
            <person name="Berkman J.Paul."/>
        </authorList>
    </citation>
    <scope>NUCLEOTIDE SEQUENCE [LARGE SCALE GENOMIC DNA]</scope>
</reference>
<organism evidence="3 4">
    <name type="scientific">Sporisorium scitamineum</name>
    <dbReference type="NCBI Taxonomy" id="49012"/>
    <lineage>
        <taxon>Eukaryota</taxon>
        <taxon>Fungi</taxon>
        <taxon>Dikarya</taxon>
        <taxon>Basidiomycota</taxon>
        <taxon>Ustilaginomycotina</taxon>
        <taxon>Ustilaginomycetes</taxon>
        <taxon>Ustilaginales</taxon>
        <taxon>Ustilaginaceae</taxon>
        <taxon>Sporisorium</taxon>
    </lineage>
</organism>
<evidence type="ECO:0000313" key="3">
    <source>
        <dbReference type="EMBL" id="CDW95379.1"/>
    </source>
</evidence>
<gene>
    <name evidence="3" type="primary">SSCI07250.1</name>
    <name evidence="2" type="ORF">SPSC_03854</name>
</gene>
<name>A0A0F7S633_9BASI</name>
<reference evidence="2" key="2">
    <citation type="submission" date="2014-06" db="EMBL/GenBank/DDBJ databases">
        <authorList>
            <person name="Ju J."/>
            <person name="Zhang J."/>
        </authorList>
    </citation>
    <scope>NUCLEOTIDE SEQUENCE</scope>
    <source>
        <strain evidence="2">SscI8</strain>
    </source>
</reference>
<sequence>MAQDDAFTPVAVPTRNASLYFFLGVEYPLLGWPTVSSSCSLSTETVAVLLFQYLPGRRLIVAEIASLHAFVLSLLVPIGSGSNGGGVAASKALEWKSHVPISVQEHLRDVVELVSWTEFREFVNDAILATFSPLWQVDQQVNQQAESSERGSSRYEPCAGVQPLPSKKRNTNGAVKAKASRHGGWKKSCTKLCIGSPSALAAKEIRHPPLPRTVKSKECMAHYMSRMWQDAERSEQAWDDQGKRILMMRANDLSLILPDKHTDFEQLVQRHGTDRRQQQQQAGQGRRRLGLFAATDEVRRQVLACTWYWHVSDANHPLNPHQLAKLARLIRACITTDENALRRQARRPDHVLRPIKELSKCLNTFLETHQLVATKHCLLADRRGTKLHQSI</sequence>
<dbReference type="Proteomes" id="UP000242770">
    <property type="component" value="Unassembled WGS sequence"/>
</dbReference>
<evidence type="ECO:0000256" key="1">
    <source>
        <dbReference type="SAM" id="MobiDB-lite"/>
    </source>
</evidence>